<dbReference type="PANTHER" id="PTHR11819">
    <property type="entry name" value="SOLUTE CARRIER FAMILY 5"/>
    <property type="match status" value="1"/>
</dbReference>
<accession>A0A8S1IT90</accession>
<dbReference type="GO" id="GO:0005412">
    <property type="term" value="F:D-glucose:sodium symporter activity"/>
    <property type="evidence" value="ECO:0007669"/>
    <property type="project" value="TreeGrafter"/>
</dbReference>
<dbReference type="InterPro" id="IPR001734">
    <property type="entry name" value="Na/solute_symporter"/>
</dbReference>
<sequence>MNMAENCGLFGRIALGVQVVLATVPCVVPGMVARALFESCTSSHGAAFPQWCGTHLDDAQAANRAYPMLVVKEFPTGVKGVMVASFLAAMMSSLSAVFNSAATVFTYDVYERFAYGPEGNGPPRILVNVGRITTVALTFLTFMWLPVIQASQQSLYIVAQNAMTHVAPPVTAIFLAALLWRRANGEGALAALAAGSITGGIRLVVTMMSQDYCSSFVDPVTRVITLNGQNWFRCLNFNYFSMALFVFSLTILVAVSLCYPPPHEHKLAGRMFHSELLSNALRIILRRKAPASGGSVNMPHTHYSRFVSTDNDPLPSTPRLPPPTESSAEFTEVMAATNHGRVSEDPTPASETRRLQEDDWGDMGTEDEDKDPVLGACSCRCHWFGAHQGKLANVFAAALVIVVSTLIGVMR</sequence>
<feature type="transmembrane region" description="Helical" evidence="8">
    <location>
        <begin position="239"/>
        <end position="260"/>
    </location>
</feature>
<keyword evidence="3 8" id="KW-0812">Transmembrane</keyword>
<evidence type="ECO:0000256" key="4">
    <source>
        <dbReference type="ARBA" id="ARBA00022989"/>
    </source>
</evidence>
<dbReference type="EMBL" id="CAJHUC010000558">
    <property type="protein sequence ID" value="CAD7696855.1"/>
    <property type="molecule type" value="Genomic_DNA"/>
</dbReference>
<evidence type="ECO:0000313" key="10">
    <source>
        <dbReference type="Proteomes" id="UP000708148"/>
    </source>
</evidence>
<feature type="transmembrane region" description="Helical" evidence="8">
    <location>
        <begin position="391"/>
        <end position="410"/>
    </location>
</feature>
<protein>
    <recommendedName>
        <fullName evidence="11">Sodium/solute symporter</fullName>
    </recommendedName>
</protein>
<dbReference type="OrthoDB" id="6154318at2759"/>
<reference evidence="9" key="1">
    <citation type="submission" date="2020-12" db="EMBL/GenBank/DDBJ databases">
        <authorList>
            <person name="Iha C."/>
        </authorList>
    </citation>
    <scope>NUCLEOTIDE SEQUENCE</scope>
</reference>
<keyword evidence="10" id="KW-1185">Reference proteome</keyword>
<dbReference type="PROSITE" id="PS50283">
    <property type="entry name" value="NA_SOLUT_SYMP_3"/>
    <property type="match status" value="1"/>
</dbReference>
<evidence type="ECO:0000313" key="9">
    <source>
        <dbReference type="EMBL" id="CAD7696855.1"/>
    </source>
</evidence>
<dbReference type="Gene3D" id="1.20.1730.10">
    <property type="entry name" value="Sodium/glucose cotransporter"/>
    <property type="match status" value="1"/>
</dbReference>
<dbReference type="PANTHER" id="PTHR11819:SF195">
    <property type="entry name" value="SODIUM_GLUCOSE COTRANSPORTER 4"/>
    <property type="match status" value="1"/>
</dbReference>
<feature type="region of interest" description="Disordered" evidence="7">
    <location>
        <begin position="338"/>
        <end position="369"/>
    </location>
</feature>
<evidence type="ECO:0000256" key="6">
    <source>
        <dbReference type="RuleBase" id="RU362091"/>
    </source>
</evidence>
<feature type="transmembrane region" description="Helical" evidence="8">
    <location>
        <begin position="81"/>
        <end position="105"/>
    </location>
</feature>
<gene>
    <name evidence="9" type="ORF">OSTQU699_LOCUS2216</name>
</gene>
<evidence type="ECO:0008006" key="11">
    <source>
        <dbReference type="Google" id="ProtNLM"/>
    </source>
</evidence>
<feature type="region of interest" description="Disordered" evidence="7">
    <location>
        <begin position="308"/>
        <end position="327"/>
    </location>
</feature>
<feature type="compositionally biased region" description="Pro residues" evidence="7">
    <location>
        <begin position="315"/>
        <end position="324"/>
    </location>
</feature>
<keyword evidence="4 8" id="KW-1133">Transmembrane helix</keyword>
<evidence type="ECO:0000256" key="5">
    <source>
        <dbReference type="ARBA" id="ARBA00023136"/>
    </source>
</evidence>
<proteinExistence type="inferred from homology"/>
<dbReference type="Proteomes" id="UP000708148">
    <property type="component" value="Unassembled WGS sequence"/>
</dbReference>
<evidence type="ECO:0000256" key="2">
    <source>
        <dbReference type="ARBA" id="ARBA00006434"/>
    </source>
</evidence>
<evidence type="ECO:0000256" key="7">
    <source>
        <dbReference type="SAM" id="MobiDB-lite"/>
    </source>
</evidence>
<evidence type="ECO:0000256" key="3">
    <source>
        <dbReference type="ARBA" id="ARBA00022692"/>
    </source>
</evidence>
<comment type="caution">
    <text evidence="9">The sequence shown here is derived from an EMBL/GenBank/DDBJ whole genome shotgun (WGS) entry which is preliminary data.</text>
</comment>
<evidence type="ECO:0000256" key="1">
    <source>
        <dbReference type="ARBA" id="ARBA00004141"/>
    </source>
</evidence>
<dbReference type="GO" id="GO:0005886">
    <property type="term" value="C:plasma membrane"/>
    <property type="evidence" value="ECO:0007669"/>
    <property type="project" value="TreeGrafter"/>
</dbReference>
<feature type="transmembrane region" description="Helical" evidence="8">
    <location>
        <begin position="157"/>
        <end position="180"/>
    </location>
</feature>
<comment type="similarity">
    <text evidence="2 6">Belongs to the sodium:solute symporter (SSF) (TC 2.A.21) family.</text>
</comment>
<evidence type="ECO:0000256" key="8">
    <source>
        <dbReference type="SAM" id="Phobius"/>
    </source>
</evidence>
<dbReference type="AlphaFoldDB" id="A0A8S1IT90"/>
<feature type="compositionally biased region" description="Acidic residues" evidence="7">
    <location>
        <begin position="358"/>
        <end position="369"/>
    </location>
</feature>
<dbReference type="Pfam" id="PF00474">
    <property type="entry name" value="SSF"/>
    <property type="match status" value="1"/>
</dbReference>
<name>A0A8S1IT90_9CHLO</name>
<keyword evidence="5 8" id="KW-0472">Membrane</keyword>
<feature type="transmembrane region" description="Helical" evidence="8">
    <location>
        <begin position="125"/>
        <end position="145"/>
    </location>
</feature>
<feature type="transmembrane region" description="Helical" evidence="8">
    <location>
        <begin position="187"/>
        <end position="205"/>
    </location>
</feature>
<organism evidence="9 10">
    <name type="scientific">Ostreobium quekettii</name>
    <dbReference type="NCBI Taxonomy" id="121088"/>
    <lineage>
        <taxon>Eukaryota</taxon>
        <taxon>Viridiplantae</taxon>
        <taxon>Chlorophyta</taxon>
        <taxon>core chlorophytes</taxon>
        <taxon>Ulvophyceae</taxon>
        <taxon>TCBD clade</taxon>
        <taxon>Bryopsidales</taxon>
        <taxon>Ostreobineae</taxon>
        <taxon>Ostreobiaceae</taxon>
        <taxon>Ostreobium</taxon>
    </lineage>
</organism>
<comment type="subcellular location">
    <subcellularLocation>
        <location evidence="1">Membrane</location>
        <topology evidence="1">Multi-pass membrane protein</topology>
    </subcellularLocation>
</comment>
<dbReference type="InterPro" id="IPR038377">
    <property type="entry name" value="Na/Glc_symporter_sf"/>
</dbReference>